<sequence>LLNNYFYVVASVGKTTLILSLVSEEFSPQVPARADEITIPADVTPERVPTEIVDFSFRTQTQDQLVDEIRRATVICLVYSLDNENSIHPIDGRWLPLIRSCFKATEARVPVVLVGNKLDLQVLPLMERYPEIETCIEFITSMAQLWCWALLCYTLVFLSSRDVNHIFVFYMFIYTENTVGLQLPFPSVYDSIFQCSAKTMRNLSETFWFAQKAVLYPTVPLYRADTKELTPECIRALTRIFRICDIDNDGYLSDKELEAFQERCFAIPLTAQSLHDVKQLVRNSTSGGVNLHGITLKGFLFLHLVFIRKGRHETTWAVLRQFGYDNQLRLSNEFLYPKLTVPQGCSTEFSPLGLRFLHATFTKYDLDRDDCLSPSEVSELLAICPEDAQLMSAGLEELGVCVETNSMGWITRRGFMAHWAYVLEPFQCFFLLFNYNNKIQPTVLYELTALLEPSRALEYLAYLGFTYQTGYCYLSNNTDANRGLSGEGADMASSVAAASASYVSHAPSSQMVTSPLLTLGSVNTEGDFLLRGITVTPERRLDYIRRQTNRTVFYCRVYGARKVGKTCLLQGLLGRNIRGLDGYGIGGMAHRTSNWAAATGIPVYGQPRTLVLHEINATNGEQMSAAEALSADVACLVYDVTDPESFRYIANLYLNFYRGTRVPCLFVSAKSDQPQVLQNFRLDPQEMANKYRLPDPEPFSSFDVRPRAATGLFAEPHRFRRSSADTASRRPASDSRDSRTTWYLDGANTLGPDEDLTVVSADAEPLPSTFWPPSQSSSASLPTDHPGRPLRSIPREARSSTPLMFGSGRPKVSMPGVDKESCCDDFHPVYIKLASMANYPHLRHMELANPDYAWKLTLAATILAGLGFVAFRIAKPHF</sequence>
<dbReference type="InterPro" id="IPR001806">
    <property type="entry name" value="Small_GTPase"/>
</dbReference>
<dbReference type="InterPro" id="IPR020860">
    <property type="entry name" value="MIRO_dom"/>
</dbReference>
<evidence type="ECO:0000259" key="16">
    <source>
        <dbReference type="PROSITE" id="PS50222"/>
    </source>
</evidence>
<feature type="region of interest" description="Disordered" evidence="14">
    <location>
        <begin position="715"/>
        <end position="748"/>
    </location>
</feature>
<keyword evidence="11" id="KW-0496">Mitochondrion</keyword>
<proteinExistence type="inferred from homology"/>
<feature type="compositionally biased region" description="Basic and acidic residues" evidence="14">
    <location>
        <begin position="727"/>
        <end position="739"/>
    </location>
</feature>
<dbReference type="InterPro" id="IPR002048">
    <property type="entry name" value="EF_hand_dom"/>
</dbReference>
<keyword evidence="6" id="KW-0547">Nucleotide-binding</keyword>
<evidence type="ECO:0000256" key="13">
    <source>
        <dbReference type="ARBA" id="ARBA00023136"/>
    </source>
</evidence>
<evidence type="ECO:0000256" key="9">
    <source>
        <dbReference type="ARBA" id="ARBA00022837"/>
    </source>
</evidence>
<feature type="region of interest" description="Disordered" evidence="14">
    <location>
        <begin position="764"/>
        <end position="794"/>
    </location>
</feature>
<keyword evidence="12" id="KW-0342">GTP-binding</keyword>
<evidence type="ECO:0000256" key="15">
    <source>
        <dbReference type="SAM" id="Phobius"/>
    </source>
</evidence>
<evidence type="ECO:0000256" key="1">
    <source>
        <dbReference type="ARBA" id="ARBA00004200"/>
    </source>
</evidence>
<dbReference type="InterPro" id="IPR018247">
    <property type="entry name" value="EF_Hand_1_Ca_BS"/>
</dbReference>
<keyword evidence="5" id="KW-0677">Repeat</keyword>
<dbReference type="PANTHER" id="PTHR46819">
    <property type="entry name" value="EF-HAND CALCIUM-BINDING DOMAIN-CONTAINING PROTEIN 7"/>
    <property type="match status" value="1"/>
</dbReference>
<dbReference type="GO" id="GO:0005509">
    <property type="term" value="F:calcium ion binding"/>
    <property type="evidence" value="ECO:0007669"/>
    <property type="project" value="InterPro"/>
</dbReference>
<keyword evidence="10 15" id="KW-1133">Transmembrane helix</keyword>
<evidence type="ECO:0000256" key="8">
    <source>
        <dbReference type="ARBA" id="ARBA00022801"/>
    </source>
</evidence>
<keyword evidence="9" id="KW-0106">Calcium</keyword>
<evidence type="ECO:0000256" key="2">
    <source>
        <dbReference type="ARBA" id="ARBA00007981"/>
    </source>
</evidence>
<evidence type="ECO:0000256" key="4">
    <source>
        <dbReference type="ARBA" id="ARBA00022723"/>
    </source>
</evidence>
<keyword evidence="8" id="KW-0378">Hydrolase</keyword>
<dbReference type="InterPro" id="IPR052266">
    <property type="entry name" value="Miro-EF-hand_domain"/>
</dbReference>
<dbReference type="InterPro" id="IPR013567">
    <property type="entry name" value="EF_hand_assoc_2"/>
</dbReference>
<evidence type="ECO:0000259" key="17">
    <source>
        <dbReference type="PROSITE" id="PS51423"/>
    </source>
</evidence>
<dbReference type="Pfam" id="PF00071">
    <property type="entry name" value="Ras"/>
    <property type="match status" value="1"/>
</dbReference>
<keyword evidence="3 15" id="KW-0812">Transmembrane</keyword>
<dbReference type="InterPro" id="IPR027417">
    <property type="entry name" value="P-loop_NTPase"/>
</dbReference>
<dbReference type="PANTHER" id="PTHR46819:SF1">
    <property type="entry name" value="EF-HAND CALCIUM-BINDING DOMAIN-CONTAINING PROTEIN 7"/>
    <property type="match status" value="1"/>
</dbReference>
<dbReference type="Gene3D" id="1.10.238.10">
    <property type="entry name" value="EF-hand"/>
    <property type="match status" value="3"/>
</dbReference>
<evidence type="ECO:0000256" key="5">
    <source>
        <dbReference type="ARBA" id="ARBA00022737"/>
    </source>
</evidence>
<dbReference type="InterPro" id="IPR011992">
    <property type="entry name" value="EF-hand-dom_pair"/>
</dbReference>
<evidence type="ECO:0000256" key="12">
    <source>
        <dbReference type="ARBA" id="ARBA00023134"/>
    </source>
</evidence>
<comment type="similarity">
    <text evidence="2">Belongs to the mitochondrial Rho GTPase family.</text>
</comment>
<dbReference type="PROSITE" id="PS00018">
    <property type="entry name" value="EF_HAND_1"/>
    <property type="match status" value="2"/>
</dbReference>
<comment type="subcellular location">
    <subcellularLocation>
        <location evidence="1">Mitochondrion outer membrane</location>
        <topology evidence="1">Single-pass type IV membrane protein</topology>
    </subcellularLocation>
</comment>
<dbReference type="SUPFAM" id="SSF47473">
    <property type="entry name" value="EF-hand"/>
    <property type="match status" value="1"/>
</dbReference>
<keyword evidence="13 15" id="KW-0472">Membrane</keyword>
<evidence type="ECO:0000256" key="7">
    <source>
        <dbReference type="ARBA" id="ARBA00022787"/>
    </source>
</evidence>
<evidence type="ECO:0000256" key="3">
    <source>
        <dbReference type="ARBA" id="ARBA00022692"/>
    </source>
</evidence>
<evidence type="ECO:0000256" key="6">
    <source>
        <dbReference type="ARBA" id="ARBA00022741"/>
    </source>
</evidence>
<dbReference type="PROSITE" id="PS50222">
    <property type="entry name" value="EF_HAND_2"/>
    <property type="match status" value="1"/>
</dbReference>
<dbReference type="FunFam" id="1.10.238.10:FF:000011">
    <property type="entry name" value="Mitochondrial Rho GTPase"/>
    <property type="match status" value="1"/>
</dbReference>
<dbReference type="WBParaSite" id="SSLN_0001326801-mRNA-1">
    <property type="protein sequence ID" value="SSLN_0001326801-mRNA-1"/>
    <property type="gene ID" value="SSLN_0001326801"/>
</dbReference>
<evidence type="ECO:0000256" key="10">
    <source>
        <dbReference type="ARBA" id="ARBA00022989"/>
    </source>
</evidence>
<dbReference type="PROSITE" id="PS51423">
    <property type="entry name" value="MIRO"/>
    <property type="match status" value="1"/>
</dbReference>
<dbReference type="GO" id="GO:0005525">
    <property type="term" value="F:GTP binding"/>
    <property type="evidence" value="ECO:0007669"/>
    <property type="project" value="UniProtKB-KW"/>
</dbReference>
<dbReference type="AlphaFoldDB" id="A0A183T8H6"/>
<evidence type="ECO:0000313" key="18">
    <source>
        <dbReference type="WBParaSite" id="SSLN_0001326801-mRNA-1"/>
    </source>
</evidence>
<name>A0A183T8H6_SCHSO</name>
<dbReference type="Pfam" id="PF08356">
    <property type="entry name" value="EF_assoc_2"/>
    <property type="match status" value="1"/>
</dbReference>
<dbReference type="GO" id="GO:0003924">
    <property type="term" value="F:GTPase activity"/>
    <property type="evidence" value="ECO:0007669"/>
    <property type="project" value="InterPro"/>
</dbReference>
<feature type="transmembrane region" description="Helical" evidence="15">
    <location>
        <begin position="852"/>
        <end position="874"/>
    </location>
</feature>
<reference evidence="18" key="1">
    <citation type="submission" date="2016-06" db="UniProtKB">
        <authorList>
            <consortium name="WormBaseParasite"/>
        </authorList>
    </citation>
    <scope>IDENTIFICATION</scope>
</reference>
<dbReference type="SUPFAM" id="SSF52540">
    <property type="entry name" value="P-loop containing nucleoside triphosphate hydrolases"/>
    <property type="match status" value="2"/>
</dbReference>
<feature type="domain" description="EF-hand" evidence="16">
    <location>
        <begin position="232"/>
        <end position="267"/>
    </location>
</feature>
<feature type="domain" description="Miro" evidence="17">
    <location>
        <begin position="1"/>
        <end position="216"/>
    </location>
</feature>
<organism evidence="18">
    <name type="scientific">Schistocephalus solidus</name>
    <name type="common">Tapeworm</name>
    <dbReference type="NCBI Taxonomy" id="70667"/>
    <lineage>
        <taxon>Eukaryota</taxon>
        <taxon>Metazoa</taxon>
        <taxon>Spiralia</taxon>
        <taxon>Lophotrochozoa</taxon>
        <taxon>Platyhelminthes</taxon>
        <taxon>Cestoda</taxon>
        <taxon>Eucestoda</taxon>
        <taxon>Diphyllobothriidea</taxon>
        <taxon>Diphyllobothriidae</taxon>
        <taxon>Schistocephalus</taxon>
    </lineage>
</organism>
<dbReference type="SMART" id="SM00054">
    <property type="entry name" value="EFh"/>
    <property type="match status" value="2"/>
</dbReference>
<protein>
    <submittedName>
        <fullName evidence="18">Mitochondrial Rho GTPase</fullName>
    </submittedName>
</protein>
<feature type="compositionally biased region" description="Polar residues" evidence="14">
    <location>
        <begin position="771"/>
        <end position="781"/>
    </location>
</feature>
<keyword evidence="4" id="KW-0479">Metal-binding</keyword>
<evidence type="ECO:0000256" key="14">
    <source>
        <dbReference type="SAM" id="MobiDB-lite"/>
    </source>
</evidence>
<keyword evidence="7" id="KW-1000">Mitochondrion outer membrane</keyword>
<accession>A0A183T8H6</accession>
<evidence type="ECO:0000256" key="11">
    <source>
        <dbReference type="ARBA" id="ARBA00023128"/>
    </source>
</evidence>
<dbReference type="GO" id="GO:0005741">
    <property type="term" value="C:mitochondrial outer membrane"/>
    <property type="evidence" value="ECO:0007669"/>
    <property type="project" value="UniProtKB-SubCell"/>
</dbReference>
<dbReference type="Gene3D" id="3.40.50.300">
    <property type="entry name" value="P-loop containing nucleotide triphosphate hydrolases"/>
    <property type="match status" value="2"/>
</dbReference>